<dbReference type="AlphaFoldDB" id="A0A8S4GA31"/>
<comment type="caution">
    <text evidence="2">The sequence shown here is derived from an EMBL/GenBank/DDBJ whole genome shotgun (WGS) entry which is preliminary data.</text>
</comment>
<reference evidence="2" key="1">
    <citation type="submission" date="2020-11" db="EMBL/GenBank/DDBJ databases">
        <authorList>
            <person name="Whiteford S."/>
        </authorList>
    </citation>
    <scope>NUCLEOTIDE SEQUENCE</scope>
</reference>
<evidence type="ECO:0000313" key="2">
    <source>
        <dbReference type="EMBL" id="CAG9137973.1"/>
    </source>
</evidence>
<dbReference type="EMBL" id="CAJHNJ030000470">
    <property type="protein sequence ID" value="CAG9137973.1"/>
    <property type="molecule type" value="Genomic_DNA"/>
</dbReference>
<gene>
    <name evidence="2" type="ORF">PLXY2_LOCUS16226</name>
</gene>
<proteinExistence type="predicted"/>
<evidence type="ECO:0000313" key="3">
    <source>
        <dbReference type="Proteomes" id="UP000653454"/>
    </source>
</evidence>
<organism evidence="2 3">
    <name type="scientific">Plutella xylostella</name>
    <name type="common">Diamondback moth</name>
    <name type="synonym">Plutella maculipennis</name>
    <dbReference type="NCBI Taxonomy" id="51655"/>
    <lineage>
        <taxon>Eukaryota</taxon>
        <taxon>Metazoa</taxon>
        <taxon>Ecdysozoa</taxon>
        <taxon>Arthropoda</taxon>
        <taxon>Hexapoda</taxon>
        <taxon>Insecta</taxon>
        <taxon>Pterygota</taxon>
        <taxon>Neoptera</taxon>
        <taxon>Endopterygota</taxon>
        <taxon>Lepidoptera</taxon>
        <taxon>Glossata</taxon>
        <taxon>Ditrysia</taxon>
        <taxon>Yponomeutoidea</taxon>
        <taxon>Plutellidae</taxon>
        <taxon>Plutella</taxon>
    </lineage>
</organism>
<accession>A0A8S4GA31</accession>
<dbReference type="PANTHER" id="PTHR46601:SF1">
    <property type="entry name" value="ADF-H DOMAIN-CONTAINING PROTEIN"/>
    <property type="match status" value="1"/>
</dbReference>
<name>A0A8S4GA31_PLUXY</name>
<feature type="region of interest" description="Disordered" evidence="1">
    <location>
        <begin position="30"/>
        <end position="66"/>
    </location>
</feature>
<feature type="compositionally biased region" description="Basic residues" evidence="1">
    <location>
        <begin position="38"/>
        <end position="49"/>
    </location>
</feature>
<feature type="compositionally biased region" description="Basic and acidic residues" evidence="1">
    <location>
        <begin position="50"/>
        <end position="64"/>
    </location>
</feature>
<keyword evidence="3" id="KW-1185">Reference proteome</keyword>
<dbReference type="PANTHER" id="PTHR46601">
    <property type="entry name" value="ULP_PROTEASE DOMAIN-CONTAINING PROTEIN"/>
    <property type="match status" value="1"/>
</dbReference>
<dbReference type="Proteomes" id="UP000653454">
    <property type="component" value="Unassembled WGS sequence"/>
</dbReference>
<protein>
    <submittedName>
        <fullName evidence="2">(diamondback moth) hypothetical protein</fullName>
    </submittedName>
</protein>
<sequence length="756" mass="87678">MKEKNPDKWKDIQKKNLARINSKYKKIGQLTEDEKEARRKLWRNKRKSMTTKEKRESAKEDDKKHKDKYNTLYRQKLKYKKRIDMLLKENQSLKKKVYRYKILSLTNDTENINPDQETSTPKKETNAFLEKLTISQNEKEEVKKVLFEKNVLCASMKSQYENADNTEKRIIKNILTNELVKKYKMVTTFQGILGLKGRIRVKAKCKKPSNMEKNIKNFYLQDDVSTATAGKKETKTLKKVKMQKRFLVDTMRNLHKKFEESMGQKVSYTTFIKNRPFYVISPTLSNRETCGCKKHANIEFKHTALKRLQVVTKDCTLNSLINSTVCDEKLQACMYKECPTCTDKQISYDVSSTKLDDKVTWLEWDLKTVEYVKDGVKKTTKKMVKEIKSGTLRYLISEFIKELNSFKVHIFNITHQYTIYKELRDNLKNNEVLIHCDFSENYSCKYNKEIQAVHFGASHKQITLHTSVIYTKDRKPQCFCTFSGVNKHTPEAIWAHLKPILVSLKEETPQLTTIHFFSDGPSSQYRQKKNFYLLTCQPTPLGYTSVTWNFFEAAHGKGAADGVGGAIKRLLDRKVAHGYDIPNAEIAFNSILNETSIRLFLINEPDIHLIEEDVKQCSLLPVPNTTKIHQIVDHDQPGTVGYRILSCYCEKSTRRGYCSCFSRKTHIILKDDVIVRPEGSNRRRKRAIVSSDSDSDDNGDVRITKQPAVTILSNVKVNYKAEELAKMVKTAKSYNVSSANIQQDFRELFSVNKAPK</sequence>
<evidence type="ECO:0000256" key="1">
    <source>
        <dbReference type="SAM" id="MobiDB-lite"/>
    </source>
</evidence>